<accession>A0A1G6L125</accession>
<evidence type="ECO:0000256" key="3">
    <source>
        <dbReference type="ARBA" id="ARBA00023237"/>
    </source>
</evidence>
<dbReference type="Pfam" id="PF08479">
    <property type="entry name" value="POTRA_2"/>
    <property type="match status" value="1"/>
</dbReference>
<dbReference type="OrthoDB" id="290122at2"/>
<sequence length="556" mass="61548">MNKKLSLLSCMLVLCGVPHVALAAPTDRVPVDYSGVQLRQMQEQIERERIERQMQEQREKSRERVEDRQQKPSGQAGTARFVLKAVETDASQILPPEKRDEVVAPYVGKEVSLDDLYEIVEKINRYYKDNGWITCCAYLPPQTIHDGHVRIAVIEGKTGEVTVTGNRHTRDSYVKGRLGIRPGSIENTKSLDRRIHQAVATDDLSLTVTLKAGKEPKTTDYEIVVLEPKNQGFMLYADGAGNESTGRWRAGAFYSNRSLFKIRDHLNLGYLHAKGMDSFSAGYSVPLGYKGTRLALDYNTNSSKVVKGAYHDQGIPVKGHAYSFTATLTHPLHVTEKVKVEALLSGNYQHSVTDIAGARIVSDTFKDITAGVAVTHYGGKWGLYQKHSVTFGNWDNGAITQNTAGASSHYTLYNFMGLYQYGGQAGQLFNLRASAQWSGGSDLRSSRQFYLGGSYSVRGYEENVISGNGGFCVSAEYAVPVTKDRVLSLYEFVDYGSLFGEDKPRNHTLLGVGAGIRARFKNTAYLDLAVGFPLKRKLDGDRAGRSRIHLSANVTF</sequence>
<dbReference type="Proteomes" id="UP000198943">
    <property type="component" value="Unassembled WGS sequence"/>
</dbReference>
<dbReference type="Gene3D" id="3.10.20.310">
    <property type="entry name" value="membrane protein fhac"/>
    <property type="match status" value="1"/>
</dbReference>
<feature type="domain" description="Haemolysin activator HlyB C-terminal" evidence="6">
    <location>
        <begin position="230"/>
        <end position="517"/>
    </location>
</feature>
<organism evidence="8 9">
    <name type="scientific">Succiniclasticum ruminis</name>
    <dbReference type="NCBI Taxonomy" id="40841"/>
    <lineage>
        <taxon>Bacteria</taxon>
        <taxon>Bacillati</taxon>
        <taxon>Bacillota</taxon>
        <taxon>Negativicutes</taxon>
        <taxon>Acidaminococcales</taxon>
        <taxon>Acidaminococcaceae</taxon>
        <taxon>Succiniclasticum</taxon>
    </lineage>
</organism>
<dbReference type="InterPro" id="IPR051544">
    <property type="entry name" value="TPS_OM_transporter"/>
</dbReference>
<feature type="domain" description="Polypeptide-transport-associated ShlB-type" evidence="7">
    <location>
        <begin position="81"/>
        <end position="156"/>
    </location>
</feature>
<keyword evidence="1" id="KW-1134">Transmembrane beta strand</keyword>
<keyword evidence="3" id="KW-0998">Cell outer membrane</keyword>
<evidence type="ECO:0000256" key="5">
    <source>
        <dbReference type="SAM" id="SignalP"/>
    </source>
</evidence>
<evidence type="ECO:0000313" key="8">
    <source>
        <dbReference type="EMBL" id="SDC37072.1"/>
    </source>
</evidence>
<feature type="signal peptide" evidence="5">
    <location>
        <begin position="1"/>
        <end position="23"/>
    </location>
</feature>
<keyword evidence="2" id="KW-0812">Transmembrane</keyword>
<evidence type="ECO:0000259" key="6">
    <source>
        <dbReference type="Pfam" id="PF03865"/>
    </source>
</evidence>
<dbReference type="PANTHER" id="PTHR34597">
    <property type="entry name" value="SLR1661 PROTEIN"/>
    <property type="match status" value="1"/>
</dbReference>
<feature type="chain" id="PRO_5011517398" evidence="5">
    <location>
        <begin position="24"/>
        <end position="556"/>
    </location>
</feature>
<keyword evidence="9" id="KW-1185">Reference proteome</keyword>
<dbReference type="RefSeq" id="WP_093730093.1">
    <property type="nucleotide sequence ID" value="NZ_FMYW01000006.1"/>
</dbReference>
<feature type="compositionally biased region" description="Basic and acidic residues" evidence="4">
    <location>
        <begin position="52"/>
        <end position="70"/>
    </location>
</feature>
<dbReference type="InterPro" id="IPR013686">
    <property type="entry name" value="Polypept-transport_assoc_ShlB"/>
</dbReference>
<keyword evidence="1" id="KW-0472">Membrane</keyword>
<dbReference type="Pfam" id="PF03865">
    <property type="entry name" value="ShlB"/>
    <property type="match status" value="1"/>
</dbReference>
<feature type="region of interest" description="Disordered" evidence="4">
    <location>
        <begin position="52"/>
        <end position="78"/>
    </location>
</feature>
<dbReference type="GO" id="GO:0046819">
    <property type="term" value="P:protein secretion by the type V secretion system"/>
    <property type="evidence" value="ECO:0007669"/>
    <property type="project" value="TreeGrafter"/>
</dbReference>
<dbReference type="InterPro" id="IPR005565">
    <property type="entry name" value="Hemolysn_activator_HlyB_C"/>
</dbReference>
<reference evidence="9" key="1">
    <citation type="submission" date="2016-10" db="EMBL/GenBank/DDBJ databases">
        <authorList>
            <person name="Varghese N."/>
            <person name="Submissions S."/>
        </authorList>
    </citation>
    <scope>NUCLEOTIDE SEQUENCE [LARGE SCALE GENOMIC DNA]</scope>
    <source>
        <strain evidence="9">DSM 11005</strain>
    </source>
</reference>
<dbReference type="PANTHER" id="PTHR34597:SF1">
    <property type="entry name" value="HEME_HEMOPEXIN TRANSPORTER PROTEIN HUXB"/>
    <property type="match status" value="1"/>
</dbReference>
<evidence type="ECO:0000256" key="4">
    <source>
        <dbReference type="SAM" id="MobiDB-lite"/>
    </source>
</evidence>
<name>A0A1G6L125_9FIRM</name>
<proteinExistence type="predicted"/>
<dbReference type="GO" id="GO:0098046">
    <property type="term" value="C:type V protein secretion system complex"/>
    <property type="evidence" value="ECO:0007669"/>
    <property type="project" value="TreeGrafter"/>
</dbReference>
<evidence type="ECO:0000259" key="7">
    <source>
        <dbReference type="Pfam" id="PF08479"/>
    </source>
</evidence>
<evidence type="ECO:0000313" key="9">
    <source>
        <dbReference type="Proteomes" id="UP000198943"/>
    </source>
</evidence>
<dbReference type="Gene3D" id="2.40.160.50">
    <property type="entry name" value="membrane protein fhac: a member of the omp85/tpsb transporter family"/>
    <property type="match status" value="1"/>
</dbReference>
<gene>
    <name evidence="8" type="ORF">SAMN04487864_1065</name>
</gene>
<dbReference type="AlphaFoldDB" id="A0A1G6L125"/>
<dbReference type="GO" id="GO:0008320">
    <property type="term" value="F:protein transmembrane transporter activity"/>
    <property type="evidence" value="ECO:0007669"/>
    <property type="project" value="TreeGrafter"/>
</dbReference>
<dbReference type="EMBL" id="FMYW01000006">
    <property type="protein sequence ID" value="SDC37072.1"/>
    <property type="molecule type" value="Genomic_DNA"/>
</dbReference>
<evidence type="ECO:0000256" key="1">
    <source>
        <dbReference type="ARBA" id="ARBA00022452"/>
    </source>
</evidence>
<keyword evidence="5" id="KW-0732">Signal</keyword>
<evidence type="ECO:0000256" key="2">
    <source>
        <dbReference type="ARBA" id="ARBA00022692"/>
    </source>
</evidence>
<protein>
    <submittedName>
        <fullName evidence="8">Hemolysin activation/secretion protein</fullName>
    </submittedName>
</protein>